<name>A0A1J5QW52_9ZZZZ</name>
<sequence length="63" mass="7136">MIATGKIAYKPGEFSVEDLDNFLEATPKLGLWLDTSEQSPEETVNEILDRRSEAMIDDVHLKK</sequence>
<protein>
    <submittedName>
        <fullName evidence="1">Uncharacterized protein</fullName>
    </submittedName>
</protein>
<dbReference type="EMBL" id="MLJW01000891">
    <property type="protein sequence ID" value="OIQ81707.1"/>
    <property type="molecule type" value="Genomic_DNA"/>
</dbReference>
<gene>
    <name evidence="1" type="ORF">GALL_365200</name>
</gene>
<organism evidence="1">
    <name type="scientific">mine drainage metagenome</name>
    <dbReference type="NCBI Taxonomy" id="410659"/>
    <lineage>
        <taxon>unclassified sequences</taxon>
        <taxon>metagenomes</taxon>
        <taxon>ecological metagenomes</taxon>
    </lineage>
</organism>
<accession>A0A1J5QW52</accession>
<evidence type="ECO:0000313" key="1">
    <source>
        <dbReference type="EMBL" id="OIQ81707.1"/>
    </source>
</evidence>
<comment type="caution">
    <text evidence="1">The sequence shown here is derived from an EMBL/GenBank/DDBJ whole genome shotgun (WGS) entry which is preliminary data.</text>
</comment>
<dbReference type="AlphaFoldDB" id="A0A1J5QW52"/>
<reference evidence="1" key="1">
    <citation type="submission" date="2016-10" db="EMBL/GenBank/DDBJ databases">
        <title>Sequence of Gallionella enrichment culture.</title>
        <authorList>
            <person name="Poehlein A."/>
            <person name="Muehling M."/>
            <person name="Daniel R."/>
        </authorList>
    </citation>
    <scope>NUCLEOTIDE SEQUENCE</scope>
</reference>
<proteinExistence type="predicted"/>